<dbReference type="PANTHER" id="PTHR12542">
    <property type="entry name" value="EXOCYST COMPLEX PROTEIN EXO70"/>
    <property type="match status" value="1"/>
</dbReference>
<keyword evidence="3" id="KW-0268">Exocytosis</keyword>
<dbReference type="EMBL" id="JAIWQS010000011">
    <property type="protein sequence ID" value="KAJ8750674.1"/>
    <property type="molecule type" value="Genomic_DNA"/>
</dbReference>
<evidence type="ECO:0000256" key="4">
    <source>
        <dbReference type="SAM" id="MobiDB-lite"/>
    </source>
</evidence>
<comment type="similarity">
    <text evidence="1 3">Belongs to the EXO70 family.</text>
</comment>
<reference evidence="6 7" key="1">
    <citation type="submission" date="2021-09" db="EMBL/GenBank/DDBJ databases">
        <title>Genomic insights and catalytic innovation underlie evolution of tropane alkaloids biosynthesis.</title>
        <authorList>
            <person name="Wang Y.-J."/>
            <person name="Tian T."/>
            <person name="Huang J.-P."/>
            <person name="Huang S.-X."/>
        </authorList>
    </citation>
    <scope>NUCLEOTIDE SEQUENCE [LARGE SCALE GENOMIC DNA]</scope>
    <source>
        <strain evidence="6">KIB-2018</strain>
        <tissue evidence="6">Leaf</tissue>
    </source>
</reference>
<dbReference type="Proteomes" id="UP001159364">
    <property type="component" value="Linkage Group LG11"/>
</dbReference>
<sequence>MPRETMRTFFVKQSPSTSPLPSPPHRYTFSESLIDENLENAQLLISKWDTSSPDYLHFTSLFSAHNRPEAEHYLNSIKQLQSMMQYYASENPTSEKLVRAQRLMQRAMKRLEKEFYQILKSNKEHLDPESVSGRSSRESTSSKSESEDEAEKDNNSRLGDDVSEVERASMVAMTDLKAIADCMIGSGYGIECVKIYKIIRRSIIDEALYHLGVERFTSSQIQKMDWEVLDSRIKYWLNAAKIAVRTLFYGERILCDHIFSASPSVRESCFMDITREAASTLFGFAENVSKCKRAPEKMFRTLDLYETISDLWPEIDAIFNFESSSGIRTQAINSMVKLGEAVRTILTHFETAISKDNSKVFPGGGIHPLTRYVMNYISFLAEYNGALTDIVADWPLNVPSPLPSSYFGSPETDDNASSAISLRFAWLILVLLCKLDVIAKLYKEVALSYLFLANNLQYVVNKVCTSSLKVLLGDDWMNKHDAKVRQYAANYERMGWSRVAAALPQSSAAEIPLNEVKGYFLRFNSAFEEAYKKQSSWVVKDSKLRDEIKISVAKKIVPVYREFYDKYRSVMRREIGRESIVRFAPEDLENYLSDLLHASEGPGSVSSTSSVASGRS</sequence>
<feature type="region of interest" description="Disordered" evidence="4">
    <location>
        <begin position="126"/>
        <end position="161"/>
    </location>
</feature>
<dbReference type="PANTHER" id="PTHR12542:SF17">
    <property type="entry name" value="EXOCYST SUBUNIT EXO70 FAMILY PROTEIN"/>
    <property type="match status" value="1"/>
</dbReference>
<comment type="function">
    <text evidence="3">Component of the exocyst complex.</text>
</comment>
<feature type="compositionally biased region" description="Low complexity" evidence="4">
    <location>
        <begin position="129"/>
        <end position="143"/>
    </location>
</feature>
<feature type="region of interest" description="Disordered" evidence="4">
    <location>
        <begin position="1"/>
        <end position="23"/>
    </location>
</feature>
<evidence type="ECO:0000313" key="7">
    <source>
        <dbReference type="Proteomes" id="UP001159364"/>
    </source>
</evidence>
<evidence type="ECO:0000256" key="1">
    <source>
        <dbReference type="ARBA" id="ARBA00006756"/>
    </source>
</evidence>
<dbReference type="GO" id="GO:0006887">
    <property type="term" value="P:exocytosis"/>
    <property type="evidence" value="ECO:0007669"/>
    <property type="project" value="UniProtKB-KW"/>
</dbReference>
<dbReference type="Pfam" id="PF20669">
    <property type="entry name" value="Exo70_N"/>
    <property type="match status" value="1"/>
</dbReference>
<organism evidence="6 7">
    <name type="scientific">Erythroxylum novogranatense</name>
    <dbReference type="NCBI Taxonomy" id="1862640"/>
    <lineage>
        <taxon>Eukaryota</taxon>
        <taxon>Viridiplantae</taxon>
        <taxon>Streptophyta</taxon>
        <taxon>Embryophyta</taxon>
        <taxon>Tracheophyta</taxon>
        <taxon>Spermatophyta</taxon>
        <taxon>Magnoliopsida</taxon>
        <taxon>eudicotyledons</taxon>
        <taxon>Gunneridae</taxon>
        <taxon>Pentapetalae</taxon>
        <taxon>rosids</taxon>
        <taxon>fabids</taxon>
        <taxon>Malpighiales</taxon>
        <taxon>Erythroxylaceae</taxon>
        <taxon>Erythroxylum</taxon>
    </lineage>
</organism>
<protein>
    <recommendedName>
        <fullName evidence="3">Exocyst subunit Exo70 family protein</fullName>
    </recommendedName>
</protein>
<feature type="compositionally biased region" description="Basic and acidic residues" evidence="4">
    <location>
        <begin position="152"/>
        <end position="161"/>
    </location>
</feature>
<keyword evidence="3" id="KW-0653">Protein transport</keyword>
<evidence type="ECO:0000259" key="5">
    <source>
        <dbReference type="Pfam" id="PF03081"/>
    </source>
</evidence>
<accession>A0AAV8SF70</accession>
<dbReference type="InterPro" id="IPR016159">
    <property type="entry name" value="Cullin_repeat-like_dom_sf"/>
</dbReference>
<feature type="domain" description="Exocyst complex subunit Exo70 C-terminal" evidence="5">
    <location>
        <begin position="236"/>
        <end position="594"/>
    </location>
</feature>
<dbReference type="GO" id="GO:0000145">
    <property type="term" value="C:exocyst"/>
    <property type="evidence" value="ECO:0007669"/>
    <property type="project" value="InterPro"/>
</dbReference>
<dbReference type="GO" id="GO:0005546">
    <property type="term" value="F:phosphatidylinositol-4,5-bisphosphate binding"/>
    <property type="evidence" value="ECO:0007669"/>
    <property type="project" value="InterPro"/>
</dbReference>
<comment type="caution">
    <text evidence="6">The sequence shown here is derived from an EMBL/GenBank/DDBJ whole genome shotgun (WGS) entry which is preliminary data.</text>
</comment>
<dbReference type="AlphaFoldDB" id="A0AAV8SF70"/>
<evidence type="ECO:0000313" key="6">
    <source>
        <dbReference type="EMBL" id="KAJ8750674.1"/>
    </source>
</evidence>
<dbReference type="InterPro" id="IPR046364">
    <property type="entry name" value="Exo70_C"/>
</dbReference>
<keyword evidence="7" id="KW-1185">Reference proteome</keyword>
<gene>
    <name evidence="6" type="ORF">K2173_015855</name>
</gene>
<dbReference type="InterPro" id="IPR004140">
    <property type="entry name" value="Exo70"/>
</dbReference>
<keyword evidence="2 3" id="KW-0813">Transport</keyword>
<proteinExistence type="inferred from homology"/>
<dbReference type="SUPFAM" id="SSF74788">
    <property type="entry name" value="Cullin repeat-like"/>
    <property type="match status" value="1"/>
</dbReference>
<dbReference type="Gene3D" id="1.20.1280.170">
    <property type="entry name" value="Exocyst complex component Exo70"/>
    <property type="match status" value="1"/>
</dbReference>
<dbReference type="FunFam" id="1.20.1280.170:FF:000003">
    <property type="entry name" value="Exocyst subunit Exo70 family protein"/>
    <property type="match status" value="1"/>
</dbReference>
<evidence type="ECO:0000256" key="2">
    <source>
        <dbReference type="ARBA" id="ARBA00022448"/>
    </source>
</evidence>
<dbReference type="Pfam" id="PF03081">
    <property type="entry name" value="Exo70_C"/>
    <property type="match status" value="1"/>
</dbReference>
<name>A0AAV8SF70_9ROSI</name>
<dbReference type="GO" id="GO:0015031">
    <property type="term" value="P:protein transport"/>
    <property type="evidence" value="ECO:0007669"/>
    <property type="project" value="UniProtKB-KW"/>
</dbReference>
<evidence type="ECO:0000256" key="3">
    <source>
        <dbReference type="RuleBase" id="RU365026"/>
    </source>
</evidence>